<comment type="caution">
    <text evidence="6">The sequence shown here is derived from an EMBL/GenBank/DDBJ whole genome shotgun (WGS) entry which is preliminary data.</text>
</comment>
<dbReference type="Pfam" id="PF00083">
    <property type="entry name" value="Sugar_tr"/>
    <property type="match status" value="1"/>
</dbReference>
<name>A0A072PSF8_9EURO</name>
<keyword evidence="2 5" id="KW-0812">Transmembrane</keyword>
<dbReference type="EMBL" id="AMGV01000004">
    <property type="protein sequence ID" value="KEF58460.1"/>
    <property type="molecule type" value="Genomic_DNA"/>
</dbReference>
<sequence>MPSDVRKTGHQDYGNAVLGMIFCFYTVVGLAGPGLTVSYTVKILPYKICAKGLTLCFCFTALSGVFNQYANPISFKNLTWRLYFVYIAVLVIQCIMLYFYYVETRGLPLEEIARVSDGERPQRSLQTDWRNEIAGSLSSRLRKRWCDSWQY</sequence>
<protein>
    <recommendedName>
        <fullName evidence="8">Major facilitator superfamily (MFS) profile domain-containing protein</fullName>
    </recommendedName>
</protein>
<keyword evidence="4 5" id="KW-0472">Membrane</keyword>
<dbReference type="PANTHER" id="PTHR48022">
    <property type="entry name" value="PLASTIDIC GLUCOSE TRANSPORTER 4"/>
    <property type="match status" value="1"/>
</dbReference>
<reference evidence="6 7" key="1">
    <citation type="submission" date="2013-03" db="EMBL/GenBank/DDBJ databases">
        <title>The Genome Sequence of Exophiala aquamarina CBS 119918.</title>
        <authorList>
            <consortium name="The Broad Institute Genomics Platform"/>
            <person name="Cuomo C."/>
            <person name="de Hoog S."/>
            <person name="Gorbushina A."/>
            <person name="Walker B."/>
            <person name="Young S.K."/>
            <person name="Zeng Q."/>
            <person name="Gargeya S."/>
            <person name="Fitzgerald M."/>
            <person name="Haas B."/>
            <person name="Abouelleil A."/>
            <person name="Allen A.W."/>
            <person name="Alvarado L."/>
            <person name="Arachchi H.M."/>
            <person name="Berlin A.M."/>
            <person name="Chapman S.B."/>
            <person name="Gainer-Dewar J."/>
            <person name="Goldberg J."/>
            <person name="Griggs A."/>
            <person name="Gujja S."/>
            <person name="Hansen M."/>
            <person name="Howarth C."/>
            <person name="Imamovic A."/>
            <person name="Ireland A."/>
            <person name="Larimer J."/>
            <person name="McCowan C."/>
            <person name="Murphy C."/>
            <person name="Pearson M."/>
            <person name="Poon T.W."/>
            <person name="Priest M."/>
            <person name="Roberts A."/>
            <person name="Saif S."/>
            <person name="Shea T."/>
            <person name="Sisk P."/>
            <person name="Sykes S."/>
            <person name="Wortman J."/>
            <person name="Nusbaum C."/>
            <person name="Birren B."/>
        </authorList>
    </citation>
    <scope>NUCLEOTIDE SEQUENCE [LARGE SCALE GENOMIC DNA]</scope>
    <source>
        <strain evidence="6 7">CBS 119918</strain>
    </source>
</reference>
<gene>
    <name evidence="6" type="ORF">A1O9_06386</name>
</gene>
<dbReference type="PANTHER" id="PTHR48022:SF64">
    <property type="entry name" value="MAJOR FACILITATOR SUPERFAMILY (MFS) PROFILE DOMAIN-CONTAINING PROTEIN"/>
    <property type="match status" value="1"/>
</dbReference>
<keyword evidence="3 5" id="KW-1133">Transmembrane helix</keyword>
<dbReference type="GO" id="GO:0016020">
    <property type="term" value="C:membrane"/>
    <property type="evidence" value="ECO:0007669"/>
    <property type="project" value="UniProtKB-SubCell"/>
</dbReference>
<dbReference type="HOGENOM" id="CLU_1731467_0_0_1"/>
<dbReference type="InterPro" id="IPR050360">
    <property type="entry name" value="MFS_Sugar_Transporters"/>
</dbReference>
<proteinExistence type="predicted"/>
<dbReference type="InterPro" id="IPR005828">
    <property type="entry name" value="MFS_sugar_transport-like"/>
</dbReference>
<feature type="transmembrane region" description="Helical" evidence="5">
    <location>
        <begin position="16"/>
        <end position="41"/>
    </location>
</feature>
<feature type="transmembrane region" description="Helical" evidence="5">
    <location>
        <begin position="53"/>
        <end position="70"/>
    </location>
</feature>
<evidence type="ECO:0000256" key="2">
    <source>
        <dbReference type="ARBA" id="ARBA00022692"/>
    </source>
</evidence>
<evidence type="ECO:0000256" key="5">
    <source>
        <dbReference type="SAM" id="Phobius"/>
    </source>
</evidence>
<dbReference type="OrthoDB" id="4358694at2759"/>
<evidence type="ECO:0000256" key="4">
    <source>
        <dbReference type="ARBA" id="ARBA00023136"/>
    </source>
</evidence>
<evidence type="ECO:0008006" key="8">
    <source>
        <dbReference type="Google" id="ProtNLM"/>
    </source>
</evidence>
<dbReference type="SUPFAM" id="SSF103473">
    <property type="entry name" value="MFS general substrate transporter"/>
    <property type="match status" value="1"/>
</dbReference>
<keyword evidence="7" id="KW-1185">Reference proteome</keyword>
<comment type="subcellular location">
    <subcellularLocation>
        <location evidence="1">Membrane</location>
        <topology evidence="1">Multi-pass membrane protein</topology>
    </subcellularLocation>
</comment>
<dbReference type="VEuPathDB" id="FungiDB:A1O9_06386"/>
<organism evidence="6 7">
    <name type="scientific">Exophiala aquamarina CBS 119918</name>
    <dbReference type="NCBI Taxonomy" id="1182545"/>
    <lineage>
        <taxon>Eukaryota</taxon>
        <taxon>Fungi</taxon>
        <taxon>Dikarya</taxon>
        <taxon>Ascomycota</taxon>
        <taxon>Pezizomycotina</taxon>
        <taxon>Eurotiomycetes</taxon>
        <taxon>Chaetothyriomycetidae</taxon>
        <taxon>Chaetothyriales</taxon>
        <taxon>Herpotrichiellaceae</taxon>
        <taxon>Exophiala</taxon>
    </lineage>
</organism>
<evidence type="ECO:0000313" key="6">
    <source>
        <dbReference type="EMBL" id="KEF58460.1"/>
    </source>
</evidence>
<dbReference type="Proteomes" id="UP000027920">
    <property type="component" value="Unassembled WGS sequence"/>
</dbReference>
<dbReference type="AlphaFoldDB" id="A0A072PSF8"/>
<dbReference type="GO" id="GO:0005351">
    <property type="term" value="F:carbohydrate:proton symporter activity"/>
    <property type="evidence" value="ECO:0007669"/>
    <property type="project" value="TreeGrafter"/>
</dbReference>
<feature type="transmembrane region" description="Helical" evidence="5">
    <location>
        <begin position="82"/>
        <end position="101"/>
    </location>
</feature>
<evidence type="ECO:0000256" key="3">
    <source>
        <dbReference type="ARBA" id="ARBA00022989"/>
    </source>
</evidence>
<dbReference type="Gene3D" id="1.20.1250.20">
    <property type="entry name" value="MFS general substrate transporter like domains"/>
    <property type="match status" value="1"/>
</dbReference>
<accession>A0A072PSF8</accession>
<dbReference type="GeneID" id="25281303"/>
<dbReference type="RefSeq" id="XP_013261050.1">
    <property type="nucleotide sequence ID" value="XM_013405596.1"/>
</dbReference>
<dbReference type="InterPro" id="IPR036259">
    <property type="entry name" value="MFS_trans_sf"/>
</dbReference>
<evidence type="ECO:0000313" key="7">
    <source>
        <dbReference type="Proteomes" id="UP000027920"/>
    </source>
</evidence>
<evidence type="ECO:0000256" key="1">
    <source>
        <dbReference type="ARBA" id="ARBA00004141"/>
    </source>
</evidence>